<evidence type="ECO:0000313" key="4">
    <source>
        <dbReference type="EMBL" id="TNV75965.1"/>
    </source>
</evidence>
<protein>
    <recommendedName>
        <fullName evidence="3">DOMON domain-containing protein</fullName>
    </recommendedName>
</protein>
<keyword evidence="5" id="KW-1185">Reference proteome</keyword>
<feature type="chain" id="PRO_5035227171" description="DOMON domain-containing protein" evidence="2">
    <location>
        <begin position="21"/>
        <end position="231"/>
    </location>
</feature>
<dbReference type="Pfam" id="PF03351">
    <property type="entry name" value="DOMON"/>
    <property type="match status" value="1"/>
</dbReference>
<evidence type="ECO:0000313" key="5">
    <source>
        <dbReference type="Proteomes" id="UP000785679"/>
    </source>
</evidence>
<dbReference type="InterPro" id="IPR005018">
    <property type="entry name" value="DOMON_domain"/>
</dbReference>
<comment type="caution">
    <text evidence="4">The sequence shown here is derived from an EMBL/GenBank/DDBJ whole genome shotgun (WGS) entry which is preliminary data.</text>
</comment>
<keyword evidence="1" id="KW-0812">Transmembrane</keyword>
<dbReference type="PROSITE" id="PS50836">
    <property type="entry name" value="DOMON"/>
    <property type="match status" value="1"/>
</dbReference>
<sequence length="231" mass="24560">MYKLTTLFFAASLFVKSTFGQASIVTQSETKSRQFTPAYSADWFTFTDDDNKEWLRMTLTLTEVSSSGWSTDGSQGHWLGVGFGKASMSGADIVLCTYSHNTLASNPIVCYDAKSSGTSRPPADAINDVVTVDSSVTVPMFGLLDFSVTFDRPLSTGDSSGDIELTQGSTISGIWAHGSYSSNLVQSHTTGSSSARDAFELNIPSISLGSSGASALFFVSLALLSFVTLLL</sequence>
<feature type="signal peptide" evidence="2">
    <location>
        <begin position="1"/>
        <end position="20"/>
    </location>
</feature>
<keyword evidence="2" id="KW-0732">Signal</keyword>
<reference evidence="4" key="1">
    <citation type="submission" date="2019-06" db="EMBL/GenBank/DDBJ databases">
        <authorList>
            <person name="Zheng W."/>
        </authorList>
    </citation>
    <scope>NUCLEOTIDE SEQUENCE</scope>
    <source>
        <strain evidence="4">QDHG01</strain>
    </source>
</reference>
<evidence type="ECO:0000256" key="2">
    <source>
        <dbReference type="SAM" id="SignalP"/>
    </source>
</evidence>
<dbReference type="AlphaFoldDB" id="A0A8J8SZ60"/>
<evidence type="ECO:0000256" key="1">
    <source>
        <dbReference type="SAM" id="Phobius"/>
    </source>
</evidence>
<feature type="domain" description="DOMON" evidence="3">
    <location>
        <begin position="37"/>
        <end position="178"/>
    </location>
</feature>
<name>A0A8J8SZ60_HALGN</name>
<evidence type="ECO:0000259" key="3">
    <source>
        <dbReference type="PROSITE" id="PS50836"/>
    </source>
</evidence>
<dbReference type="SMART" id="SM00664">
    <property type="entry name" value="DoH"/>
    <property type="match status" value="1"/>
</dbReference>
<keyword evidence="1" id="KW-0472">Membrane</keyword>
<organism evidence="4 5">
    <name type="scientific">Halteria grandinella</name>
    <dbReference type="NCBI Taxonomy" id="5974"/>
    <lineage>
        <taxon>Eukaryota</taxon>
        <taxon>Sar</taxon>
        <taxon>Alveolata</taxon>
        <taxon>Ciliophora</taxon>
        <taxon>Intramacronucleata</taxon>
        <taxon>Spirotrichea</taxon>
        <taxon>Stichotrichia</taxon>
        <taxon>Sporadotrichida</taxon>
        <taxon>Halteriidae</taxon>
        <taxon>Halteria</taxon>
    </lineage>
</organism>
<keyword evidence="1" id="KW-1133">Transmembrane helix</keyword>
<accession>A0A8J8SZ60</accession>
<dbReference type="EMBL" id="RRYP01014467">
    <property type="protein sequence ID" value="TNV75965.1"/>
    <property type="molecule type" value="Genomic_DNA"/>
</dbReference>
<feature type="transmembrane region" description="Helical" evidence="1">
    <location>
        <begin position="212"/>
        <end position="230"/>
    </location>
</feature>
<dbReference type="Proteomes" id="UP000785679">
    <property type="component" value="Unassembled WGS sequence"/>
</dbReference>
<proteinExistence type="predicted"/>
<gene>
    <name evidence="4" type="ORF">FGO68_gene9046</name>
</gene>